<name>A0A5A5TJK1_9CHLR</name>
<dbReference type="EMBL" id="BIXY01000126">
    <property type="protein sequence ID" value="GCF11607.1"/>
    <property type="molecule type" value="Genomic_DNA"/>
</dbReference>
<dbReference type="GO" id="GO:0006355">
    <property type="term" value="P:regulation of DNA-templated transcription"/>
    <property type="evidence" value="ECO:0007669"/>
    <property type="project" value="InterPro"/>
</dbReference>
<sequence>MSQLALSLLGTPEIRHQEQVLKFRTRKACALLIYLVLEGGMHSREKLMALLWPDLDEQQGRTILRRTLALLRDALGEATAMPHETHLAVERNALGVRPTSTTMSDVALLNAAFTHVRSHHSLDQVRGEERHQLEIQVREALHQVRGAFLEDFLLPDAPTFDTWMSTQREALRYRVSVLFDSLSALQMEGGELFNAHATASQWVAFDPGDEAATRRLMQVSFMVGKRDEALRVYETARAWLSRELGVEPTPETMALAERLRREQPLRLSRPLQPSSQFSVASVHLDGFLVGRNREYASLVEHYQRVTRQETHLVLLEGEAGSGKTRLVTDFLAWAEMQGADVLHGRAFANGRSFPYQLVVDTLRRRVEQENAPDDLLNDIWLSELSRILPELRDRYPDLPVPLADESTGQTRLFEAVARLGKAWALRRPLVVFVDDLQWCDSASRNVLFYALHRWRESQLPVLLIASVRTEELLPQPDLQAWLFNLKQEGPALALTLEALRYEDLVQWVQYLDEHSLQQGSGKIAGKEMNRATADGTSFVQWLFNKTRGQPLYVEEVFRTLLERQMLRALRRPDGTWAIDTSVTDAEIAQWHDILPSRIHDMIRMRLTHVSSVARLVLNAASVFCRDFTFEQLCQVTELLENDALQALDDLLCHHLLIEQVNGAVTYSFSHDTLREVVYGEIGESRRRIFYRRVLQHLQAAFAPEALIAHYARYAELPASVAVEAHEHVTKQYRH</sequence>
<dbReference type="Gene3D" id="3.40.50.300">
    <property type="entry name" value="P-loop containing nucleotide triphosphate hydrolases"/>
    <property type="match status" value="1"/>
</dbReference>
<dbReference type="InterPro" id="IPR016032">
    <property type="entry name" value="Sig_transdc_resp-reg_C-effctor"/>
</dbReference>
<dbReference type="AlphaFoldDB" id="A0A5A5TJK1"/>
<dbReference type="Gene3D" id="1.25.40.10">
    <property type="entry name" value="Tetratricopeptide repeat domain"/>
    <property type="match status" value="1"/>
</dbReference>
<dbReference type="InterPro" id="IPR005158">
    <property type="entry name" value="BTAD"/>
</dbReference>
<dbReference type="InterPro" id="IPR011990">
    <property type="entry name" value="TPR-like_helical_dom_sf"/>
</dbReference>
<dbReference type="SMART" id="SM01043">
    <property type="entry name" value="BTAD"/>
    <property type="match status" value="1"/>
</dbReference>
<feature type="domain" description="Bacterial transcriptional activator" evidence="1">
    <location>
        <begin position="104"/>
        <end position="260"/>
    </location>
</feature>
<gene>
    <name evidence="2" type="ORF">KDI_51710</name>
</gene>
<dbReference type="InterPro" id="IPR036388">
    <property type="entry name" value="WH-like_DNA-bd_sf"/>
</dbReference>
<evidence type="ECO:0000313" key="2">
    <source>
        <dbReference type="EMBL" id="GCF11607.1"/>
    </source>
</evidence>
<dbReference type="PANTHER" id="PTHR35807">
    <property type="entry name" value="TRANSCRIPTIONAL REGULATOR REDD-RELATED"/>
    <property type="match status" value="1"/>
</dbReference>
<dbReference type="SUPFAM" id="SSF46894">
    <property type="entry name" value="C-terminal effector domain of the bipartite response regulators"/>
    <property type="match status" value="1"/>
</dbReference>
<protein>
    <recommendedName>
        <fullName evidence="1">Bacterial transcriptional activator domain-containing protein</fullName>
    </recommendedName>
</protein>
<keyword evidence="3" id="KW-1185">Reference proteome</keyword>
<reference evidence="2 3" key="1">
    <citation type="submission" date="2019-01" db="EMBL/GenBank/DDBJ databases">
        <title>Draft genome sequence of Dictyobacter sp. Uno17.</title>
        <authorList>
            <person name="Wang C.M."/>
            <person name="Zheng Y."/>
            <person name="Sakai Y."/>
            <person name="Abe K."/>
            <person name="Yokota A."/>
            <person name="Yabe S."/>
        </authorList>
    </citation>
    <scope>NUCLEOTIDE SEQUENCE [LARGE SCALE GENOMIC DNA]</scope>
    <source>
        <strain evidence="2 3">Uno17</strain>
    </source>
</reference>
<comment type="caution">
    <text evidence="2">The sequence shown here is derived from an EMBL/GenBank/DDBJ whole genome shotgun (WGS) entry which is preliminary data.</text>
</comment>
<dbReference type="OrthoDB" id="5509004at2"/>
<dbReference type="SUPFAM" id="SSF52540">
    <property type="entry name" value="P-loop containing nucleoside triphosphate hydrolases"/>
    <property type="match status" value="1"/>
</dbReference>
<organism evidence="2 3">
    <name type="scientific">Dictyobacter arantiisoli</name>
    <dbReference type="NCBI Taxonomy" id="2014874"/>
    <lineage>
        <taxon>Bacteria</taxon>
        <taxon>Bacillati</taxon>
        <taxon>Chloroflexota</taxon>
        <taxon>Ktedonobacteria</taxon>
        <taxon>Ktedonobacterales</taxon>
        <taxon>Dictyobacteraceae</taxon>
        <taxon>Dictyobacter</taxon>
    </lineage>
</organism>
<dbReference type="Pfam" id="PF03704">
    <property type="entry name" value="BTAD"/>
    <property type="match status" value="1"/>
</dbReference>
<accession>A0A5A5TJK1</accession>
<dbReference type="Pfam" id="PF13191">
    <property type="entry name" value="AAA_16"/>
    <property type="match status" value="1"/>
</dbReference>
<dbReference type="InterPro" id="IPR027417">
    <property type="entry name" value="P-loop_NTPase"/>
</dbReference>
<dbReference type="InterPro" id="IPR051677">
    <property type="entry name" value="AfsR-DnrI-RedD_regulator"/>
</dbReference>
<dbReference type="InterPro" id="IPR041664">
    <property type="entry name" value="AAA_16"/>
</dbReference>
<evidence type="ECO:0000313" key="3">
    <source>
        <dbReference type="Proteomes" id="UP000322530"/>
    </source>
</evidence>
<proteinExistence type="predicted"/>
<dbReference type="RefSeq" id="WP_149404431.1">
    <property type="nucleotide sequence ID" value="NZ_BIXY01000126.1"/>
</dbReference>
<dbReference type="SUPFAM" id="SSF48452">
    <property type="entry name" value="TPR-like"/>
    <property type="match status" value="1"/>
</dbReference>
<dbReference type="Gene3D" id="1.10.10.10">
    <property type="entry name" value="Winged helix-like DNA-binding domain superfamily/Winged helix DNA-binding domain"/>
    <property type="match status" value="1"/>
</dbReference>
<evidence type="ECO:0000259" key="1">
    <source>
        <dbReference type="SMART" id="SM01043"/>
    </source>
</evidence>
<dbReference type="Proteomes" id="UP000322530">
    <property type="component" value="Unassembled WGS sequence"/>
</dbReference>
<dbReference type="GO" id="GO:0003677">
    <property type="term" value="F:DNA binding"/>
    <property type="evidence" value="ECO:0007669"/>
    <property type="project" value="InterPro"/>
</dbReference>